<name>A0A8K0UM10_9AGAR</name>
<dbReference type="OrthoDB" id="2669721at2759"/>
<accession>A0A8K0UM10</accession>
<dbReference type="AlphaFoldDB" id="A0A8K0UM10"/>
<dbReference type="Proteomes" id="UP000813824">
    <property type="component" value="Unassembled WGS sequence"/>
</dbReference>
<reference evidence="2" key="1">
    <citation type="journal article" date="2021" name="New Phytol.">
        <title>Evolutionary innovations through gain and loss of genes in the ectomycorrhizal Boletales.</title>
        <authorList>
            <person name="Wu G."/>
            <person name="Miyauchi S."/>
            <person name="Morin E."/>
            <person name="Kuo A."/>
            <person name="Drula E."/>
            <person name="Varga T."/>
            <person name="Kohler A."/>
            <person name="Feng B."/>
            <person name="Cao Y."/>
            <person name="Lipzen A."/>
            <person name="Daum C."/>
            <person name="Hundley H."/>
            <person name="Pangilinan J."/>
            <person name="Johnson J."/>
            <person name="Barry K."/>
            <person name="LaButti K."/>
            <person name="Ng V."/>
            <person name="Ahrendt S."/>
            <person name="Min B."/>
            <person name="Choi I.G."/>
            <person name="Park H."/>
            <person name="Plett J.M."/>
            <person name="Magnuson J."/>
            <person name="Spatafora J.W."/>
            <person name="Nagy L.G."/>
            <person name="Henrissat B."/>
            <person name="Grigoriev I.V."/>
            <person name="Yang Z.L."/>
            <person name="Xu J."/>
            <person name="Martin F.M."/>
        </authorList>
    </citation>
    <scope>NUCLEOTIDE SEQUENCE</scope>
    <source>
        <strain evidence="2">KKN 215</strain>
    </source>
</reference>
<evidence type="ECO:0000313" key="2">
    <source>
        <dbReference type="EMBL" id="KAH8097056.1"/>
    </source>
</evidence>
<gene>
    <name evidence="2" type="ORF">BXZ70DRAFT_895310</name>
</gene>
<evidence type="ECO:0000313" key="3">
    <source>
        <dbReference type="Proteomes" id="UP000813824"/>
    </source>
</evidence>
<dbReference type="PANTHER" id="PTHR46579:SF1">
    <property type="entry name" value="F5_8 TYPE C DOMAIN-CONTAINING PROTEIN"/>
    <property type="match status" value="1"/>
</dbReference>
<feature type="signal peptide" evidence="1">
    <location>
        <begin position="1"/>
        <end position="21"/>
    </location>
</feature>
<sequence length="358" mass="41005">MPKKYWKHFCLLVFGIRILQQRTITRKQLIEAHTALVQFCMEYENLYYQRAPERLHFVRQSIHVLIHLGPESERMGPLWAYTQWTMERYIGDIGAEIRQHSNPFANLSERNVRRAQVNALKAMFPDLDTAECSGSAPRGSVDIGEGYRLLAAHDAIPRLLQEPEAKALLHYLRHAGETIPLNLEISSWSAKVERYARLQLPNGQIARSAWKECQKKLEDVRISRMVKLRNVNAPATTPHSYGEIRFFFPFMVKGKRHSLALVSMYSDIDLQIFNDSHKTLAVCRYQGDEGLVVVDAHSVCSVISMQPLPMTAEEESAMDAPERFGNRWFVCEKPGLDVANFASGTHHDMESFDNSSMQ</sequence>
<feature type="chain" id="PRO_5035444869" evidence="1">
    <location>
        <begin position="22"/>
        <end position="358"/>
    </location>
</feature>
<keyword evidence="3" id="KW-1185">Reference proteome</keyword>
<organism evidence="2 3">
    <name type="scientific">Cristinia sonorae</name>
    <dbReference type="NCBI Taxonomy" id="1940300"/>
    <lineage>
        <taxon>Eukaryota</taxon>
        <taxon>Fungi</taxon>
        <taxon>Dikarya</taxon>
        <taxon>Basidiomycota</taxon>
        <taxon>Agaricomycotina</taxon>
        <taxon>Agaricomycetes</taxon>
        <taxon>Agaricomycetidae</taxon>
        <taxon>Agaricales</taxon>
        <taxon>Pleurotineae</taxon>
        <taxon>Stephanosporaceae</taxon>
        <taxon>Cristinia</taxon>
    </lineage>
</organism>
<dbReference type="EMBL" id="JAEVFJ010000021">
    <property type="protein sequence ID" value="KAH8097056.1"/>
    <property type="molecule type" value="Genomic_DNA"/>
</dbReference>
<protein>
    <submittedName>
        <fullName evidence="2">Uncharacterized protein</fullName>
    </submittedName>
</protein>
<evidence type="ECO:0000256" key="1">
    <source>
        <dbReference type="SAM" id="SignalP"/>
    </source>
</evidence>
<proteinExistence type="predicted"/>
<comment type="caution">
    <text evidence="2">The sequence shown here is derived from an EMBL/GenBank/DDBJ whole genome shotgun (WGS) entry which is preliminary data.</text>
</comment>
<keyword evidence="1" id="KW-0732">Signal</keyword>
<dbReference type="PANTHER" id="PTHR46579">
    <property type="entry name" value="F5/8 TYPE C DOMAIN-CONTAINING PROTEIN-RELATED"/>
    <property type="match status" value="1"/>
</dbReference>